<proteinExistence type="inferred from homology"/>
<keyword evidence="10 11" id="KW-0472">Membrane</keyword>
<evidence type="ECO:0000256" key="1">
    <source>
        <dbReference type="ARBA" id="ARBA00004434"/>
    </source>
</evidence>
<sequence length="100" mass="11422">MFAQRLLRTARVRAMSTQQKLTSVHGKGSLDAIYAAFMKNNVTYVSSIVVAAVLFEGIYGTATSALWESMNRGRLYHHVDWTQFKSDLDEEEEEEEEDDE</sequence>
<dbReference type="STRING" id="74557.A0A1W0A5D5"/>
<evidence type="ECO:0000256" key="6">
    <source>
        <dbReference type="ARBA" id="ARBA00022792"/>
    </source>
</evidence>
<dbReference type="OrthoDB" id="44067at2759"/>
<dbReference type="SUPFAM" id="SSF81514">
    <property type="entry name" value="Subunit X (non-heme 7 kDa protein) of cytochrome bc1 complex (Ubiquinol-cytochrome c reductase)"/>
    <property type="match status" value="1"/>
</dbReference>
<evidence type="ECO:0000256" key="7">
    <source>
        <dbReference type="ARBA" id="ARBA00022982"/>
    </source>
</evidence>
<keyword evidence="8 11" id="KW-1133">Transmembrane helix</keyword>
<evidence type="ECO:0000256" key="8">
    <source>
        <dbReference type="ARBA" id="ARBA00022989"/>
    </source>
</evidence>
<comment type="caution">
    <text evidence="12">The sequence shown here is derived from an EMBL/GenBank/DDBJ whole genome shotgun (WGS) entry which is preliminary data.</text>
</comment>
<dbReference type="AlphaFoldDB" id="A0A1W0A5D5"/>
<organism evidence="12 13">
    <name type="scientific">Thraustotheca clavata</name>
    <dbReference type="NCBI Taxonomy" id="74557"/>
    <lineage>
        <taxon>Eukaryota</taxon>
        <taxon>Sar</taxon>
        <taxon>Stramenopiles</taxon>
        <taxon>Oomycota</taxon>
        <taxon>Saprolegniomycetes</taxon>
        <taxon>Saprolegniales</taxon>
        <taxon>Achlyaceae</taxon>
        <taxon>Thraustotheca</taxon>
    </lineage>
</organism>
<dbReference type="InterPro" id="IPR036656">
    <property type="entry name" value="QCR9_sf"/>
</dbReference>
<dbReference type="PANTHER" id="PTHR12980">
    <property type="entry name" value="UBIQUINOL-CYTOCHROME C REDUCTASE COMPLEX, SUBUNIT X"/>
    <property type="match status" value="1"/>
</dbReference>
<evidence type="ECO:0000256" key="11">
    <source>
        <dbReference type="SAM" id="Phobius"/>
    </source>
</evidence>
<name>A0A1W0A5D5_9STRA</name>
<evidence type="ECO:0000256" key="3">
    <source>
        <dbReference type="ARBA" id="ARBA00022448"/>
    </source>
</evidence>
<accession>A0A1W0A5D5</accession>
<comment type="subcellular location">
    <subcellularLocation>
        <location evidence="1">Mitochondrion inner membrane</location>
        <topology evidence="1">Single-pass membrane protein</topology>
    </subcellularLocation>
</comment>
<evidence type="ECO:0000256" key="5">
    <source>
        <dbReference type="ARBA" id="ARBA00022692"/>
    </source>
</evidence>
<keyword evidence="13" id="KW-1185">Reference proteome</keyword>
<gene>
    <name evidence="12" type="ORF">THRCLA_20604</name>
</gene>
<dbReference type="InterPro" id="IPR008027">
    <property type="entry name" value="QCR9"/>
</dbReference>
<evidence type="ECO:0000256" key="2">
    <source>
        <dbReference type="ARBA" id="ARBA00007856"/>
    </source>
</evidence>
<evidence type="ECO:0000256" key="9">
    <source>
        <dbReference type="ARBA" id="ARBA00023128"/>
    </source>
</evidence>
<evidence type="ECO:0000313" key="13">
    <source>
        <dbReference type="Proteomes" id="UP000243217"/>
    </source>
</evidence>
<keyword evidence="6" id="KW-0999">Mitochondrion inner membrane</keyword>
<dbReference type="GO" id="GO:0005743">
    <property type="term" value="C:mitochondrial inner membrane"/>
    <property type="evidence" value="ECO:0007669"/>
    <property type="project" value="UniProtKB-SubCell"/>
</dbReference>
<dbReference type="Gene3D" id="1.20.5.260">
    <property type="entry name" value="Cytochrome b-c1 complex subunit 9"/>
    <property type="match status" value="1"/>
</dbReference>
<keyword evidence="5 11" id="KW-0812">Transmembrane</keyword>
<evidence type="ECO:0000256" key="10">
    <source>
        <dbReference type="ARBA" id="ARBA00023136"/>
    </source>
</evidence>
<evidence type="ECO:0000256" key="4">
    <source>
        <dbReference type="ARBA" id="ARBA00022660"/>
    </source>
</evidence>
<dbReference type="EMBL" id="JNBS01000449">
    <property type="protein sequence ID" value="OQS05497.1"/>
    <property type="molecule type" value="Genomic_DNA"/>
</dbReference>
<dbReference type="Proteomes" id="UP000243217">
    <property type="component" value="Unassembled WGS sequence"/>
</dbReference>
<keyword evidence="4" id="KW-0679">Respiratory chain</keyword>
<keyword evidence="3" id="KW-0813">Transport</keyword>
<reference evidence="12 13" key="1">
    <citation type="journal article" date="2014" name="Genome Biol. Evol.">
        <title>The secreted proteins of Achlya hypogyna and Thraustotheca clavata identify the ancestral oomycete secretome and reveal gene acquisitions by horizontal gene transfer.</title>
        <authorList>
            <person name="Misner I."/>
            <person name="Blouin N."/>
            <person name="Leonard G."/>
            <person name="Richards T.A."/>
            <person name="Lane C.E."/>
        </authorList>
    </citation>
    <scope>NUCLEOTIDE SEQUENCE [LARGE SCALE GENOMIC DNA]</scope>
    <source>
        <strain evidence="12 13">ATCC 34112</strain>
    </source>
</reference>
<evidence type="ECO:0000313" key="12">
    <source>
        <dbReference type="EMBL" id="OQS05497.1"/>
    </source>
</evidence>
<dbReference type="GO" id="GO:0006122">
    <property type="term" value="P:mitochondrial electron transport, ubiquinol to cytochrome c"/>
    <property type="evidence" value="ECO:0007669"/>
    <property type="project" value="InterPro"/>
</dbReference>
<comment type="similarity">
    <text evidence="2">Belongs to the UQCR10/QCR9 family.</text>
</comment>
<dbReference type="PANTHER" id="PTHR12980:SF0">
    <property type="entry name" value="CYTOCHROME B-C1 COMPLEX SUBUNIT 9"/>
    <property type="match status" value="1"/>
</dbReference>
<keyword evidence="9" id="KW-0496">Mitochondrion</keyword>
<dbReference type="Pfam" id="PF05365">
    <property type="entry name" value="UCR_UQCRX_QCR9"/>
    <property type="match status" value="1"/>
</dbReference>
<keyword evidence="7" id="KW-0249">Electron transport</keyword>
<feature type="transmembrane region" description="Helical" evidence="11">
    <location>
        <begin position="44"/>
        <end position="67"/>
    </location>
</feature>
<evidence type="ECO:0008006" key="14">
    <source>
        <dbReference type="Google" id="ProtNLM"/>
    </source>
</evidence>
<protein>
    <recommendedName>
        <fullName evidence="14">Cytochrome b-c1 complex subunit 9</fullName>
    </recommendedName>
</protein>
<dbReference type="GO" id="GO:0045275">
    <property type="term" value="C:respiratory chain complex III"/>
    <property type="evidence" value="ECO:0007669"/>
    <property type="project" value="InterPro"/>
</dbReference>